<dbReference type="AlphaFoldDB" id="A0A837LCA4"/>
<dbReference type="EMBL" id="LEDI01000041">
    <property type="protein sequence ID" value="KLQ00671.1"/>
    <property type="molecule type" value="Genomic_DNA"/>
</dbReference>
<dbReference type="RefSeq" id="WP_047748406.1">
    <property type="nucleotide sequence ID" value="NZ_JADMWS010000119.1"/>
</dbReference>
<feature type="signal peptide" evidence="1">
    <location>
        <begin position="1"/>
        <end position="22"/>
    </location>
</feature>
<proteinExistence type="predicted"/>
<accession>A0A837LCA4</accession>
<sequence>MKHAWLALLTSIAMMASFTCNAELHKGEKLNLKDGGMLCRTLDGAIATRDVAITNEQGGKADMFEATRRFSCLSYSVRPLTFVKYDDYLIPGYADKGKVFASVIEPRSGEVWHIFTGFLEK</sequence>
<gene>
    <name evidence="2" type="ORF">ABF77_16145</name>
</gene>
<evidence type="ECO:0000256" key="1">
    <source>
        <dbReference type="SAM" id="SignalP"/>
    </source>
</evidence>
<comment type="caution">
    <text evidence="2">The sequence shown here is derived from an EMBL/GenBank/DDBJ whole genome shotgun (WGS) entry which is preliminary data.</text>
</comment>
<feature type="chain" id="PRO_5032769896" evidence="1">
    <location>
        <begin position="23"/>
        <end position="121"/>
    </location>
</feature>
<keyword evidence="1" id="KW-0732">Signal</keyword>
<dbReference type="Proteomes" id="UP000036013">
    <property type="component" value="Unassembled WGS sequence"/>
</dbReference>
<protein>
    <submittedName>
        <fullName evidence="2">Uncharacterized protein</fullName>
    </submittedName>
</protein>
<evidence type="ECO:0000313" key="2">
    <source>
        <dbReference type="EMBL" id="KLQ00671.1"/>
    </source>
</evidence>
<name>A0A837LCA4_9ENTR</name>
<organism evidence="2 3">
    <name type="scientific">Enterobacter roggenkampii</name>
    <dbReference type="NCBI Taxonomy" id="1812935"/>
    <lineage>
        <taxon>Bacteria</taxon>
        <taxon>Pseudomonadati</taxon>
        <taxon>Pseudomonadota</taxon>
        <taxon>Gammaproteobacteria</taxon>
        <taxon>Enterobacterales</taxon>
        <taxon>Enterobacteriaceae</taxon>
        <taxon>Enterobacter</taxon>
        <taxon>Enterobacter cloacae complex</taxon>
    </lineage>
</organism>
<reference evidence="2 3" key="1">
    <citation type="submission" date="2015-06" db="EMBL/GenBank/DDBJ databases">
        <authorList>
            <person name="Adams M."/>
            <person name="Sutton G."/>
            <person name="Nelson K."/>
            <person name="Bonomo R."/>
            <person name="McCorrison J."/>
            <person name="Sanka R."/>
            <person name="Brinkac L."/>
            <person name="Nierman W."/>
        </authorList>
    </citation>
    <scope>NUCLEOTIDE SEQUENCE [LARGE SCALE GENOMIC DNA]</scope>
    <source>
        <strain evidence="2 3">GN02692</strain>
    </source>
</reference>
<evidence type="ECO:0000313" key="3">
    <source>
        <dbReference type="Proteomes" id="UP000036013"/>
    </source>
</evidence>